<dbReference type="EMBL" id="CAQQ02043731">
    <property type="status" value="NOT_ANNOTATED_CDS"/>
    <property type="molecule type" value="Genomic_DNA"/>
</dbReference>
<dbReference type="InterPro" id="IPR003422">
    <property type="entry name" value="Cyt_b-c1_6"/>
</dbReference>
<evidence type="ECO:0000256" key="4">
    <source>
        <dbReference type="ARBA" id="ARBA00022660"/>
    </source>
</evidence>
<evidence type="ECO:0000256" key="8">
    <source>
        <dbReference type="ARBA" id="ARBA00023136"/>
    </source>
</evidence>
<organism evidence="10 11">
    <name type="scientific">Megaselia scalaris</name>
    <name type="common">Humpbacked fly</name>
    <name type="synonym">Phora scalaris</name>
    <dbReference type="NCBI Taxonomy" id="36166"/>
    <lineage>
        <taxon>Eukaryota</taxon>
        <taxon>Metazoa</taxon>
        <taxon>Ecdysozoa</taxon>
        <taxon>Arthropoda</taxon>
        <taxon>Hexapoda</taxon>
        <taxon>Insecta</taxon>
        <taxon>Pterygota</taxon>
        <taxon>Neoptera</taxon>
        <taxon>Endopterygota</taxon>
        <taxon>Diptera</taxon>
        <taxon>Brachycera</taxon>
        <taxon>Muscomorpha</taxon>
        <taxon>Platypezoidea</taxon>
        <taxon>Phoridae</taxon>
        <taxon>Megaseliini</taxon>
        <taxon>Megaselia</taxon>
    </lineage>
</organism>
<sequence length="89" mass="10137">ESCGQKGHIAQLFEKYQACNDRVNGKSKTTETCMEELFDYYHELDHCVAKDLWPKLNFTGFTAIPTSDMLPDLFQLSIKLFASLSLAIE</sequence>
<evidence type="ECO:0000313" key="11">
    <source>
        <dbReference type="Proteomes" id="UP000015102"/>
    </source>
</evidence>
<dbReference type="PANTHER" id="PTHR15336:SF0">
    <property type="entry name" value="CYTOCHROME B-C1 COMPLEX SUBUNIT 6, MITOCHONDRIAL"/>
    <property type="match status" value="1"/>
</dbReference>
<dbReference type="GO" id="GO:0005743">
    <property type="term" value="C:mitochondrial inner membrane"/>
    <property type="evidence" value="ECO:0007669"/>
    <property type="project" value="UniProtKB-SubCell"/>
</dbReference>
<evidence type="ECO:0000256" key="5">
    <source>
        <dbReference type="ARBA" id="ARBA00022792"/>
    </source>
</evidence>
<dbReference type="Gene3D" id="1.10.287.20">
    <property type="entry name" value="Ubiquinol-cytochrome C reductase hinge domain"/>
    <property type="match status" value="1"/>
</dbReference>
<evidence type="ECO:0000256" key="2">
    <source>
        <dbReference type="ARBA" id="ARBA00006498"/>
    </source>
</evidence>
<reference evidence="10" key="2">
    <citation type="submission" date="2015-06" db="UniProtKB">
        <authorList>
            <consortium name="EnsemblMetazoa"/>
        </authorList>
    </citation>
    <scope>IDENTIFICATION</scope>
</reference>
<protein>
    <recommendedName>
        <fullName evidence="9">Ubiquinol-cytochrome C reductase hinge domain-containing protein</fullName>
    </recommendedName>
</protein>
<keyword evidence="3" id="KW-0813">Transport</keyword>
<dbReference type="EMBL" id="CAQQ02043732">
    <property type="status" value="NOT_ANNOTATED_CDS"/>
    <property type="molecule type" value="Genomic_DNA"/>
</dbReference>
<evidence type="ECO:0000256" key="1">
    <source>
        <dbReference type="ARBA" id="ARBA00004137"/>
    </source>
</evidence>
<keyword evidence="6" id="KW-0249">Electron transport</keyword>
<dbReference type="PANTHER" id="PTHR15336">
    <property type="entry name" value="UBIQUINOL-CYTOCHROME C REDUCTASE COMPLEX 7.8 KDA PROTEIN"/>
    <property type="match status" value="1"/>
</dbReference>
<dbReference type="Proteomes" id="UP000015102">
    <property type="component" value="Unassembled WGS sequence"/>
</dbReference>
<dbReference type="Pfam" id="PF02320">
    <property type="entry name" value="UCR_hinge"/>
    <property type="match status" value="1"/>
</dbReference>
<feature type="domain" description="Ubiquinol-cytochrome C reductase hinge" evidence="9">
    <location>
        <begin position="1"/>
        <end position="56"/>
    </location>
</feature>
<dbReference type="GO" id="GO:0006122">
    <property type="term" value="P:mitochondrial electron transport, ubiquinol to cytochrome c"/>
    <property type="evidence" value="ECO:0007669"/>
    <property type="project" value="InterPro"/>
</dbReference>
<evidence type="ECO:0000259" key="9">
    <source>
        <dbReference type="Pfam" id="PF02320"/>
    </source>
</evidence>
<keyword evidence="11" id="KW-1185">Reference proteome</keyword>
<dbReference type="AlphaFoldDB" id="T1GK42"/>
<comment type="subcellular location">
    <subcellularLocation>
        <location evidence="1">Mitochondrion inner membrane</location>
        <topology evidence="1">Peripheral membrane protein</topology>
        <orientation evidence="1">Intermembrane side</orientation>
    </subcellularLocation>
</comment>
<accession>T1GK42</accession>
<evidence type="ECO:0000256" key="3">
    <source>
        <dbReference type="ARBA" id="ARBA00022448"/>
    </source>
</evidence>
<evidence type="ECO:0000256" key="6">
    <source>
        <dbReference type="ARBA" id="ARBA00022982"/>
    </source>
</evidence>
<dbReference type="InterPro" id="IPR023184">
    <property type="entry name" value="Ubol_cytC_Rdtase_hinge_dom"/>
</dbReference>
<dbReference type="EnsemblMetazoa" id="MESCA003857-RA">
    <property type="protein sequence ID" value="MESCA003857-PA"/>
    <property type="gene ID" value="MESCA003857"/>
</dbReference>
<dbReference type="InterPro" id="IPR036811">
    <property type="entry name" value="Ubol_cytC_Rdtase_hinge_dom_sf"/>
</dbReference>
<keyword evidence="7" id="KW-0496">Mitochondrion</keyword>
<comment type="similarity">
    <text evidence="2">Belongs to the UQCRH/QCR6 family.</text>
</comment>
<reference evidence="11" key="1">
    <citation type="submission" date="2013-02" db="EMBL/GenBank/DDBJ databases">
        <authorList>
            <person name="Hughes D."/>
        </authorList>
    </citation>
    <scope>NUCLEOTIDE SEQUENCE</scope>
    <source>
        <strain>Durham</strain>
        <strain evidence="11">NC isolate 2 -- Noor lab</strain>
    </source>
</reference>
<evidence type="ECO:0000313" key="10">
    <source>
        <dbReference type="EnsemblMetazoa" id="MESCA003857-PA"/>
    </source>
</evidence>
<keyword evidence="8" id="KW-0472">Membrane</keyword>
<dbReference type="STRING" id="36166.T1GK42"/>
<dbReference type="SUPFAM" id="SSF81531">
    <property type="entry name" value="Non-heme 11 kDa protein of cytochrome bc1 complex (Ubiquinol-cytochrome c reductase)"/>
    <property type="match status" value="1"/>
</dbReference>
<keyword evidence="5" id="KW-0999">Mitochondrion inner membrane</keyword>
<keyword evidence="4" id="KW-0679">Respiratory chain</keyword>
<evidence type="ECO:0000256" key="7">
    <source>
        <dbReference type="ARBA" id="ARBA00023128"/>
    </source>
</evidence>
<dbReference type="HOGENOM" id="CLU_2461115_0_0_1"/>
<name>T1GK42_MEGSC</name>
<proteinExistence type="inferred from homology"/>